<evidence type="ECO:0000313" key="2">
    <source>
        <dbReference type="Proteomes" id="UP000828048"/>
    </source>
</evidence>
<accession>A0ACB7XG09</accession>
<keyword evidence="2" id="KW-1185">Reference proteome</keyword>
<protein>
    <submittedName>
        <fullName evidence="1">Uncharacterized protein</fullName>
    </submittedName>
</protein>
<evidence type="ECO:0000313" key="1">
    <source>
        <dbReference type="EMBL" id="KAH7839744.1"/>
    </source>
</evidence>
<organism evidence="1 2">
    <name type="scientific">Vaccinium darrowii</name>
    <dbReference type="NCBI Taxonomy" id="229202"/>
    <lineage>
        <taxon>Eukaryota</taxon>
        <taxon>Viridiplantae</taxon>
        <taxon>Streptophyta</taxon>
        <taxon>Embryophyta</taxon>
        <taxon>Tracheophyta</taxon>
        <taxon>Spermatophyta</taxon>
        <taxon>Magnoliopsida</taxon>
        <taxon>eudicotyledons</taxon>
        <taxon>Gunneridae</taxon>
        <taxon>Pentapetalae</taxon>
        <taxon>asterids</taxon>
        <taxon>Ericales</taxon>
        <taxon>Ericaceae</taxon>
        <taxon>Vaccinioideae</taxon>
        <taxon>Vaccinieae</taxon>
        <taxon>Vaccinium</taxon>
    </lineage>
</organism>
<proteinExistence type="predicted"/>
<name>A0ACB7XG09_9ERIC</name>
<dbReference type="EMBL" id="CM037160">
    <property type="protein sequence ID" value="KAH7839744.1"/>
    <property type="molecule type" value="Genomic_DNA"/>
</dbReference>
<comment type="caution">
    <text evidence="1">The sequence shown here is derived from an EMBL/GenBank/DDBJ whole genome shotgun (WGS) entry which is preliminary data.</text>
</comment>
<gene>
    <name evidence="1" type="ORF">Vadar_008180</name>
</gene>
<dbReference type="Proteomes" id="UP000828048">
    <property type="component" value="Chromosome 10"/>
</dbReference>
<sequence>MSFNAGVVVYEDLSIYKDIASKQFSGIQIKKNCPFLSHLFFADDALLLVDPTIDGVQNLMRSIKIFETASGQLINFDKSSLIINFDKSSLMFSANVPIQNRRAIMDILKMEEMDSEAKYLGIPSCWGKTKSETYSYLIERSVKKMQV</sequence>
<reference evidence="1 2" key="1">
    <citation type="journal article" date="2021" name="Hortic Res">
        <title>High-quality reference genome and annotation aids understanding of berry development for evergreen blueberry (Vaccinium darrowii).</title>
        <authorList>
            <person name="Yu J."/>
            <person name="Hulse-Kemp A.M."/>
            <person name="Babiker E."/>
            <person name="Staton M."/>
        </authorList>
    </citation>
    <scope>NUCLEOTIDE SEQUENCE [LARGE SCALE GENOMIC DNA]</scope>
    <source>
        <strain evidence="2">cv. NJ 8807/NJ 8810</strain>
        <tissue evidence="1">Young leaf</tissue>
    </source>
</reference>